<reference evidence="3" key="2">
    <citation type="submission" date="2015-07" db="EMBL/GenBank/DDBJ databases">
        <title>MeaNS - Measles Nucleotide Surveillance Program.</title>
        <authorList>
            <person name="Tran T."/>
            <person name="Druce J."/>
        </authorList>
    </citation>
    <scope>NUCLEOTIDE SEQUENCE</scope>
    <source>
        <strain evidence="3">DSM 9887</strain>
    </source>
</reference>
<keyword evidence="1" id="KW-0472">Membrane</keyword>
<reference evidence="2 5" key="3">
    <citation type="submission" date="2019-06" db="EMBL/GenBank/DDBJ databases">
        <title>Whole genome shotgun sequence of Brevibacillus reuszeri NBRC 15719.</title>
        <authorList>
            <person name="Hosoyama A."/>
            <person name="Uohara A."/>
            <person name="Ohji S."/>
            <person name="Ichikawa N."/>
        </authorList>
    </citation>
    <scope>NUCLEOTIDE SEQUENCE [LARGE SCALE GENOMIC DNA]</scope>
    <source>
        <strain evidence="2 5">NBRC 15719</strain>
    </source>
</reference>
<name>A0A0K9YUN1_9BACL</name>
<feature type="transmembrane region" description="Helical" evidence="1">
    <location>
        <begin position="54"/>
        <end position="79"/>
    </location>
</feature>
<dbReference type="EMBL" id="BJON01000016">
    <property type="protein sequence ID" value="GED70574.1"/>
    <property type="molecule type" value="Genomic_DNA"/>
</dbReference>
<keyword evidence="5" id="KW-1185">Reference proteome</keyword>
<proteinExistence type="predicted"/>
<dbReference type="RefSeq" id="WP_049738477.1">
    <property type="nucleotide sequence ID" value="NZ_BJON01000016.1"/>
</dbReference>
<evidence type="ECO:0000313" key="3">
    <source>
        <dbReference type="EMBL" id="KNB72424.1"/>
    </source>
</evidence>
<dbReference type="Pfam" id="PF18910">
    <property type="entry name" value="DUF5665"/>
    <property type="match status" value="1"/>
</dbReference>
<comment type="caution">
    <text evidence="3">The sequence shown here is derived from an EMBL/GenBank/DDBJ whole genome shotgun (WGS) entry which is preliminary data.</text>
</comment>
<dbReference type="EMBL" id="LGIQ01000007">
    <property type="protein sequence ID" value="KNB72424.1"/>
    <property type="molecule type" value="Genomic_DNA"/>
</dbReference>
<evidence type="ECO:0000313" key="5">
    <source>
        <dbReference type="Proteomes" id="UP000319578"/>
    </source>
</evidence>
<evidence type="ECO:0000313" key="2">
    <source>
        <dbReference type="EMBL" id="GED70574.1"/>
    </source>
</evidence>
<dbReference type="InterPro" id="IPR043723">
    <property type="entry name" value="DUF5665"/>
</dbReference>
<accession>A0A0K9YUN1</accession>
<evidence type="ECO:0000313" key="4">
    <source>
        <dbReference type="Proteomes" id="UP000036834"/>
    </source>
</evidence>
<dbReference type="Proteomes" id="UP000036834">
    <property type="component" value="Unassembled WGS sequence"/>
</dbReference>
<organism evidence="3 4">
    <name type="scientific">Brevibacillus reuszeri</name>
    <dbReference type="NCBI Taxonomy" id="54915"/>
    <lineage>
        <taxon>Bacteria</taxon>
        <taxon>Bacillati</taxon>
        <taxon>Bacillota</taxon>
        <taxon>Bacilli</taxon>
        <taxon>Bacillales</taxon>
        <taxon>Paenibacillaceae</taxon>
        <taxon>Brevibacillus</taxon>
    </lineage>
</organism>
<evidence type="ECO:0000256" key="1">
    <source>
        <dbReference type="SAM" id="Phobius"/>
    </source>
</evidence>
<dbReference type="PATRIC" id="fig|54915.3.peg.1187"/>
<sequence length="109" mass="12494">MSPTERMLAQIDQMLRELHEVRELNERMHKIAMFLEDIRLADVIQNYTAPRKLLWINFLAGLARGLGLTIGTAIVLALLGSLLTQFLSVPIIGDFIRQLIEYVQSYQKP</sequence>
<protein>
    <submittedName>
        <fullName evidence="3">Uncharacterized protein</fullName>
    </submittedName>
</protein>
<dbReference type="Proteomes" id="UP000319578">
    <property type="component" value="Unassembled WGS sequence"/>
</dbReference>
<keyword evidence="1" id="KW-0812">Transmembrane</keyword>
<dbReference type="STRING" id="54915.ADS79_11150"/>
<dbReference type="OrthoDB" id="1634137at2"/>
<reference evidence="4" key="1">
    <citation type="submission" date="2015-07" db="EMBL/GenBank/DDBJ databases">
        <title>Genome sequencing project for genomic taxonomy and phylogenomics of Bacillus-like bacteria.</title>
        <authorList>
            <person name="Liu B."/>
            <person name="Wang J."/>
            <person name="Zhu Y."/>
            <person name="Liu G."/>
            <person name="Chen Q."/>
            <person name="Chen Z."/>
            <person name="Lan J."/>
            <person name="Che J."/>
            <person name="Ge C."/>
            <person name="Shi H."/>
            <person name="Pan Z."/>
            <person name="Liu X."/>
        </authorList>
    </citation>
    <scope>NUCLEOTIDE SEQUENCE [LARGE SCALE GENOMIC DNA]</scope>
    <source>
        <strain evidence="4">DSM 9887</strain>
    </source>
</reference>
<keyword evidence="1" id="KW-1133">Transmembrane helix</keyword>
<gene>
    <name evidence="3" type="ORF">ADS79_11150</name>
    <name evidence="2" type="ORF">BRE01_42760</name>
</gene>
<dbReference type="AlphaFoldDB" id="A0A0K9YUN1"/>